<comment type="similarity">
    <text evidence="2">Belongs to the autoinducer-2 exporter (AI-2E) (TC 2.A.86) family.</text>
</comment>
<reference evidence="10 11" key="1">
    <citation type="submission" date="2024-09" db="EMBL/GenBank/DDBJ databases">
        <authorList>
            <person name="Sun Q."/>
            <person name="Mori K."/>
        </authorList>
    </citation>
    <scope>NUCLEOTIDE SEQUENCE [LARGE SCALE GENOMIC DNA]</scope>
    <source>
        <strain evidence="10 11">KCTC 23076</strain>
    </source>
</reference>
<keyword evidence="5 9" id="KW-0812">Transmembrane</keyword>
<name>A0ABV6RZV9_9GAMM</name>
<evidence type="ECO:0000256" key="4">
    <source>
        <dbReference type="ARBA" id="ARBA00022475"/>
    </source>
</evidence>
<sequence length="392" mass="42000">MLTRTRLQRREPRPAPVVAPRPAADGAVPVGMRIAGAWSWRILAIAGVVGLLVFLVIQLRYIVIPLLVAVLISALLVPLVQFLRRHRWPKWLAVTVAMVGLLAIVSGLIFLVVTQITSDFPRLRDRTVERIEEFREYLVTSPLAISEAELNQYLAQGWEALQRDTGALLTGAASVGSTAGHFLAGLLLALFATLFILIDGRGIWNWTVRLFPRRARRAVNGSGEAGWLTLTTFVKVQIFVAAVDAVGIALVAFFLGLPLVIPIAVMVFLGSFVPIVGAVVTGSVAVFIALIYQGPVAALVMLGGVLLVQQLEGHVLQPLIMGTAVKVHPLAVVVAVAAGGFIAGIPGTLFAVPIVAVLNVMVKYIASGAWRENPHPVLDDVVSDSGRRKSDV</sequence>
<evidence type="ECO:0000256" key="6">
    <source>
        <dbReference type="ARBA" id="ARBA00022989"/>
    </source>
</evidence>
<evidence type="ECO:0000256" key="5">
    <source>
        <dbReference type="ARBA" id="ARBA00022692"/>
    </source>
</evidence>
<proteinExistence type="inferred from homology"/>
<organism evidence="10 11">
    <name type="scientific">Lysobacter korlensis</name>
    <dbReference type="NCBI Taxonomy" id="553636"/>
    <lineage>
        <taxon>Bacteria</taxon>
        <taxon>Pseudomonadati</taxon>
        <taxon>Pseudomonadota</taxon>
        <taxon>Gammaproteobacteria</taxon>
        <taxon>Lysobacterales</taxon>
        <taxon>Lysobacteraceae</taxon>
        <taxon>Lysobacter</taxon>
    </lineage>
</organism>
<evidence type="ECO:0000256" key="8">
    <source>
        <dbReference type="SAM" id="MobiDB-lite"/>
    </source>
</evidence>
<comment type="subcellular location">
    <subcellularLocation>
        <location evidence="1">Cell membrane</location>
        <topology evidence="1">Multi-pass membrane protein</topology>
    </subcellularLocation>
</comment>
<feature type="transmembrane region" description="Helical" evidence="9">
    <location>
        <begin position="287"/>
        <end position="309"/>
    </location>
</feature>
<keyword evidence="7 9" id="KW-0472">Membrane</keyword>
<keyword evidence="11" id="KW-1185">Reference proteome</keyword>
<feature type="transmembrane region" description="Helical" evidence="9">
    <location>
        <begin position="92"/>
        <end position="113"/>
    </location>
</feature>
<dbReference type="Pfam" id="PF01594">
    <property type="entry name" value="AI-2E_transport"/>
    <property type="match status" value="1"/>
</dbReference>
<feature type="transmembrane region" description="Helical" evidence="9">
    <location>
        <begin position="225"/>
        <end position="253"/>
    </location>
</feature>
<keyword evidence="4" id="KW-1003">Cell membrane</keyword>
<keyword evidence="3" id="KW-0813">Transport</keyword>
<feature type="transmembrane region" description="Helical" evidence="9">
    <location>
        <begin position="259"/>
        <end position="280"/>
    </location>
</feature>
<evidence type="ECO:0000313" key="11">
    <source>
        <dbReference type="Proteomes" id="UP001589896"/>
    </source>
</evidence>
<dbReference type="PANTHER" id="PTHR21716">
    <property type="entry name" value="TRANSMEMBRANE PROTEIN"/>
    <property type="match status" value="1"/>
</dbReference>
<feature type="transmembrane region" description="Helical" evidence="9">
    <location>
        <begin position="38"/>
        <end position="56"/>
    </location>
</feature>
<keyword evidence="6 9" id="KW-1133">Transmembrane helix</keyword>
<gene>
    <name evidence="10" type="ORF">ACFFGH_31205</name>
</gene>
<evidence type="ECO:0000313" key="10">
    <source>
        <dbReference type="EMBL" id="MFC0682321.1"/>
    </source>
</evidence>
<dbReference type="EMBL" id="JBHLTG010000012">
    <property type="protein sequence ID" value="MFC0682321.1"/>
    <property type="molecule type" value="Genomic_DNA"/>
</dbReference>
<evidence type="ECO:0000256" key="2">
    <source>
        <dbReference type="ARBA" id="ARBA00009773"/>
    </source>
</evidence>
<comment type="caution">
    <text evidence="10">The sequence shown here is derived from an EMBL/GenBank/DDBJ whole genome shotgun (WGS) entry which is preliminary data.</text>
</comment>
<dbReference type="InterPro" id="IPR002549">
    <property type="entry name" value="AI-2E-like"/>
</dbReference>
<feature type="transmembrane region" description="Helical" evidence="9">
    <location>
        <begin position="62"/>
        <end position="80"/>
    </location>
</feature>
<protein>
    <submittedName>
        <fullName evidence="10">AI-2E family transporter</fullName>
    </submittedName>
</protein>
<feature type="region of interest" description="Disordered" evidence="8">
    <location>
        <begin position="1"/>
        <end position="20"/>
    </location>
</feature>
<dbReference type="RefSeq" id="WP_386676235.1">
    <property type="nucleotide sequence ID" value="NZ_JBHLTG010000012.1"/>
</dbReference>
<evidence type="ECO:0000256" key="1">
    <source>
        <dbReference type="ARBA" id="ARBA00004651"/>
    </source>
</evidence>
<feature type="transmembrane region" description="Helical" evidence="9">
    <location>
        <begin position="329"/>
        <end position="362"/>
    </location>
</feature>
<evidence type="ECO:0000256" key="7">
    <source>
        <dbReference type="ARBA" id="ARBA00023136"/>
    </source>
</evidence>
<evidence type="ECO:0000256" key="9">
    <source>
        <dbReference type="SAM" id="Phobius"/>
    </source>
</evidence>
<dbReference type="Proteomes" id="UP001589896">
    <property type="component" value="Unassembled WGS sequence"/>
</dbReference>
<accession>A0ABV6RZV9</accession>
<feature type="transmembrane region" description="Helical" evidence="9">
    <location>
        <begin position="182"/>
        <end position="204"/>
    </location>
</feature>
<dbReference type="PANTHER" id="PTHR21716:SF53">
    <property type="entry name" value="PERMEASE PERM-RELATED"/>
    <property type="match status" value="1"/>
</dbReference>
<evidence type="ECO:0000256" key="3">
    <source>
        <dbReference type="ARBA" id="ARBA00022448"/>
    </source>
</evidence>